<dbReference type="OrthoDB" id="384256at2759"/>
<gene>
    <name evidence="2" type="ORF">PVIIG_02602</name>
</gene>
<name>A0A0J9SDT6_PLAVI</name>
<organism evidence="2 3">
    <name type="scientific">Plasmodium vivax India VII</name>
    <dbReference type="NCBI Taxonomy" id="1077284"/>
    <lineage>
        <taxon>Eukaryota</taxon>
        <taxon>Sar</taxon>
        <taxon>Alveolata</taxon>
        <taxon>Apicomplexa</taxon>
        <taxon>Aconoidasida</taxon>
        <taxon>Haemosporida</taxon>
        <taxon>Plasmodiidae</taxon>
        <taxon>Plasmodium</taxon>
        <taxon>Plasmodium (Plasmodium)</taxon>
    </lineage>
</organism>
<sequence>MLVPPQFYNGEIVVDLDDTIFHIEAEKILELYRQGLYNFLFENGNSKSGDDTGLGSAVSLDRRIRDLKKDRLKKMGYTIQSVSILVTFFLIYSAFKEIIQRIRLGGKGRIAQE</sequence>
<dbReference type="EMBL" id="KQ234252">
    <property type="protein sequence ID" value="KMZ81120.1"/>
    <property type="molecule type" value="Genomic_DNA"/>
</dbReference>
<evidence type="ECO:0000313" key="2">
    <source>
        <dbReference type="EMBL" id="KMZ81120.1"/>
    </source>
</evidence>
<evidence type="ECO:0000256" key="1">
    <source>
        <dbReference type="SAM" id="Phobius"/>
    </source>
</evidence>
<feature type="transmembrane region" description="Helical" evidence="1">
    <location>
        <begin position="75"/>
        <end position="95"/>
    </location>
</feature>
<reference evidence="2 3" key="1">
    <citation type="submission" date="2011-08" db="EMBL/GenBank/DDBJ databases">
        <title>The Genome Sequence of Plasmodium vivax India VII.</title>
        <authorList>
            <consortium name="The Broad Institute Genome Sequencing Platform"/>
            <consortium name="The Broad Institute Genome Sequencing Center for Infectious Disease"/>
            <person name="Neafsey D."/>
            <person name="Carlton J."/>
            <person name="Barnwell J."/>
            <person name="Collins W."/>
            <person name="Escalante A."/>
            <person name="Mullikin J."/>
            <person name="Saul A."/>
            <person name="Guigo R."/>
            <person name="Camara F."/>
            <person name="Young S.K."/>
            <person name="Zeng Q."/>
            <person name="Gargeya S."/>
            <person name="Fitzgerald M."/>
            <person name="Haas B."/>
            <person name="Abouelleil A."/>
            <person name="Alvarado L."/>
            <person name="Arachchi H.M."/>
            <person name="Berlin A."/>
            <person name="Brown A."/>
            <person name="Chapman S.B."/>
            <person name="Chen Z."/>
            <person name="Dunbar C."/>
            <person name="Freedman E."/>
            <person name="Gearin G."/>
            <person name="Gellesch M."/>
            <person name="Goldberg J."/>
            <person name="Griggs A."/>
            <person name="Gujja S."/>
            <person name="Heiman D."/>
            <person name="Howarth C."/>
            <person name="Larson L."/>
            <person name="Lui A."/>
            <person name="MacDonald P.J.P."/>
            <person name="Montmayeur A."/>
            <person name="Murphy C."/>
            <person name="Neiman D."/>
            <person name="Pearson M."/>
            <person name="Priest M."/>
            <person name="Roberts A."/>
            <person name="Saif S."/>
            <person name="Shea T."/>
            <person name="Shenoy N."/>
            <person name="Sisk P."/>
            <person name="Stolte C."/>
            <person name="Sykes S."/>
            <person name="Wortman J."/>
            <person name="Nusbaum C."/>
            <person name="Birren B."/>
        </authorList>
    </citation>
    <scope>NUCLEOTIDE SEQUENCE [LARGE SCALE GENOMIC DNA]</scope>
    <source>
        <strain evidence="2 3">India VII</strain>
    </source>
</reference>
<keyword evidence="1" id="KW-0812">Transmembrane</keyword>
<protein>
    <submittedName>
        <fullName evidence="2">Uncharacterized protein</fullName>
    </submittedName>
</protein>
<evidence type="ECO:0000313" key="3">
    <source>
        <dbReference type="Proteomes" id="UP000053562"/>
    </source>
</evidence>
<dbReference type="AlphaFoldDB" id="A0A0J9SDT6"/>
<keyword evidence="1" id="KW-0472">Membrane</keyword>
<accession>A0A0J9SDT6</accession>
<dbReference type="Proteomes" id="UP000053562">
    <property type="component" value="Unassembled WGS sequence"/>
</dbReference>
<proteinExistence type="predicted"/>
<keyword evidence="1" id="KW-1133">Transmembrane helix</keyword>